<keyword evidence="8 9" id="KW-0472">Membrane</keyword>
<dbReference type="NCBIfam" id="NF038402">
    <property type="entry name" value="TroA_like"/>
    <property type="match status" value="1"/>
</dbReference>
<evidence type="ECO:0000313" key="11">
    <source>
        <dbReference type="EMBL" id="GBR76327.1"/>
    </source>
</evidence>
<organism evidence="11 12">
    <name type="scientific">Candidatus Termititenax persephonae</name>
    <dbReference type="NCBI Taxonomy" id="2218525"/>
    <lineage>
        <taxon>Bacteria</taxon>
        <taxon>Bacillati</taxon>
        <taxon>Candidatus Margulisiibacteriota</taxon>
        <taxon>Candidatus Termititenacia</taxon>
        <taxon>Candidatus Termititenacales</taxon>
        <taxon>Candidatus Termititenacaceae</taxon>
        <taxon>Candidatus Termititenax</taxon>
    </lineage>
</organism>
<dbReference type="SUPFAM" id="SSF53807">
    <property type="entry name" value="Helical backbone' metal receptor"/>
    <property type="match status" value="1"/>
</dbReference>
<keyword evidence="4" id="KW-1003">Cell membrane</keyword>
<keyword evidence="7 9" id="KW-1133">Transmembrane helix</keyword>
<evidence type="ECO:0000256" key="4">
    <source>
        <dbReference type="ARBA" id="ARBA00022475"/>
    </source>
</evidence>
<dbReference type="GO" id="GO:0005886">
    <property type="term" value="C:plasma membrane"/>
    <property type="evidence" value="ECO:0007669"/>
    <property type="project" value="UniProtKB-SubCell"/>
</dbReference>
<dbReference type="AlphaFoldDB" id="A0A388THI3"/>
<comment type="caution">
    <text evidence="11">The sequence shown here is derived from an EMBL/GenBank/DDBJ whole genome shotgun (WGS) entry which is preliminary data.</text>
</comment>
<feature type="transmembrane region" description="Helical" evidence="9">
    <location>
        <begin position="444"/>
        <end position="461"/>
    </location>
</feature>
<evidence type="ECO:0000256" key="3">
    <source>
        <dbReference type="ARBA" id="ARBA00022448"/>
    </source>
</evidence>
<keyword evidence="5 9" id="KW-0812">Transmembrane</keyword>
<gene>
    <name evidence="11" type="primary">fecC</name>
    <name evidence="11" type="ORF">NO2_0893</name>
</gene>
<dbReference type="CDD" id="cd06550">
    <property type="entry name" value="TM_ABC_iron-siderophores_like"/>
    <property type="match status" value="1"/>
</dbReference>
<keyword evidence="12" id="KW-1185">Reference proteome</keyword>
<evidence type="ECO:0000256" key="1">
    <source>
        <dbReference type="ARBA" id="ARBA00004651"/>
    </source>
</evidence>
<accession>A0A388THI3</accession>
<feature type="transmembrane region" description="Helical" evidence="9">
    <location>
        <begin position="359"/>
        <end position="378"/>
    </location>
</feature>
<evidence type="ECO:0000313" key="12">
    <source>
        <dbReference type="Proteomes" id="UP000275925"/>
    </source>
</evidence>
<dbReference type="Gene3D" id="3.40.50.1980">
    <property type="entry name" value="Nitrogenase molybdenum iron protein domain"/>
    <property type="match status" value="1"/>
</dbReference>
<evidence type="ECO:0000256" key="9">
    <source>
        <dbReference type="SAM" id="Phobius"/>
    </source>
</evidence>
<dbReference type="GO" id="GO:0033214">
    <property type="term" value="P:siderophore-iron import into cell"/>
    <property type="evidence" value="ECO:0007669"/>
    <property type="project" value="TreeGrafter"/>
</dbReference>
<dbReference type="SUPFAM" id="SSF81345">
    <property type="entry name" value="ABC transporter involved in vitamin B12 uptake, BtuC"/>
    <property type="match status" value="1"/>
</dbReference>
<dbReference type="Pfam" id="PF01032">
    <property type="entry name" value="FecCD"/>
    <property type="match status" value="1"/>
</dbReference>
<evidence type="ECO:0000256" key="5">
    <source>
        <dbReference type="ARBA" id="ARBA00022692"/>
    </source>
</evidence>
<dbReference type="Gene3D" id="1.10.3470.10">
    <property type="entry name" value="ABC transporter involved in vitamin B12 uptake, BtuC"/>
    <property type="match status" value="1"/>
</dbReference>
<protein>
    <submittedName>
        <fullName evidence="11">Iron complex transport system permease protein</fullName>
    </submittedName>
</protein>
<proteinExistence type="inferred from homology"/>
<name>A0A388THI3_9BACT</name>
<keyword evidence="6" id="KW-0732">Signal</keyword>
<feature type="domain" description="Fe/B12 periplasmic-binding" evidence="10">
    <location>
        <begin position="4"/>
        <end position="165"/>
    </location>
</feature>
<dbReference type="EMBL" id="BGZO01000024">
    <property type="protein sequence ID" value="GBR76327.1"/>
    <property type="molecule type" value="Genomic_DNA"/>
</dbReference>
<feature type="transmembrane region" description="Helical" evidence="9">
    <location>
        <begin position="233"/>
        <end position="253"/>
    </location>
</feature>
<dbReference type="InterPro" id="IPR002491">
    <property type="entry name" value="ABC_transptr_periplasmic_BD"/>
</dbReference>
<dbReference type="InterPro" id="IPR000522">
    <property type="entry name" value="ABC_transptr_permease_BtuC"/>
</dbReference>
<evidence type="ECO:0000256" key="2">
    <source>
        <dbReference type="ARBA" id="ARBA00007935"/>
    </source>
</evidence>
<dbReference type="PANTHER" id="PTHR30472">
    <property type="entry name" value="FERRIC ENTEROBACTIN TRANSPORT SYSTEM PERMEASE PROTEIN"/>
    <property type="match status" value="1"/>
</dbReference>
<feature type="transmembrane region" description="Helical" evidence="9">
    <location>
        <begin position="473"/>
        <end position="493"/>
    </location>
</feature>
<evidence type="ECO:0000259" key="10">
    <source>
        <dbReference type="Pfam" id="PF01497"/>
    </source>
</evidence>
<dbReference type="PANTHER" id="PTHR30472:SF25">
    <property type="entry name" value="ABC TRANSPORTER PERMEASE PROTEIN MJ0876-RELATED"/>
    <property type="match status" value="1"/>
</dbReference>
<feature type="transmembrane region" description="Helical" evidence="9">
    <location>
        <begin position="273"/>
        <end position="305"/>
    </location>
</feature>
<dbReference type="Pfam" id="PF01497">
    <property type="entry name" value="Peripla_BP_2"/>
    <property type="match status" value="1"/>
</dbReference>
<evidence type="ECO:0000256" key="6">
    <source>
        <dbReference type="ARBA" id="ARBA00022729"/>
    </source>
</evidence>
<feature type="transmembrane region" description="Helical" evidence="9">
    <location>
        <begin position="317"/>
        <end position="339"/>
    </location>
</feature>
<comment type="subcellular location">
    <subcellularLocation>
        <location evidence="1">Cell membrane</location>
        <topology evidence="1">Multi-pass membrane protein</topology>
    </subcellularLocation>
</comment>
<evidence type="ECO:0000256" key="8">
    <source>
        <dbReference type="ARBA" id="ARBA00023136"/>
    </source>
</evidence>
<dbReference type="GO" id="GO:0022857">
    <property type="term" value="F:transmembrane transporter activity"/>
    <property type="evidence" value="ECO:0007669"/>
    <property type="project" value="InterPro"/>
</dbReference>
<comment type="similarity">
    <text evidence="2">Belongs to the binding-protein-dependent transport system permease family. FecCD subfamily.</text>
</comment>
<evidence type="ECO:0000256" key="7">
    <source>
        <dbReference type="ARBA" id="ARBA00022989"/>
    </source>
</evidence>
<reference evidence="11 12" key="1">
    <citation type="journal article" date="2019" name="ISME J.">
        <title>Genome analyses of uncultured TG2/ZB3 bacteria in 'Margulisbacteria' specifically attached to ectosymbiotic spirochetes of protists in the termite gut.</title>
        <authorList>
            <person name="Utami Y.D."/>
            <person name="Kuwahara H."/>
            <person name="Igai K."/>
            <person name="Murakami T."/>
            <person name="Sugaya K."/>
            <person name="Morikawa T."/>
            <person name="Nagura Y."/>
            <person name="Yuki M."/>
            <person name="Deevong P."/>
            <person name="Inoue T."/>
            <person name="Kihara K."/>
            <person name="Lo N."/>
            <person name="Yamada A."/>
            <person name="Ohkuma M."/>
            <person name="Hongoh Y."/>
        </authorList>
    </citation>
    <scope>NUCLEOTIDE SEQUENCE [LARGE SCALE GENOMIC DNA]</scope>
    <source>
        <strain evidence="11">NkOx7-02</strain>
    </source>
</reference>
<dbReference type="Proteomes" id="UP000275925">
    <property type="component" value="Unassembled WGS sequence"/>
</dbReference>
<dbReference type="InterPro" id="IPR037294">
    <property type="entry name" value="ABC_BtuC-like"/>
</dbReference>
<feature type="transmembrane region" description="Helical" evidence="9">
    <location>
        <begin position="406"/>
        <end position="432"/>
    </location>
</feature>
<sequence length="497" mass="53442">MAYLGGLDRLVGITNDCDYPSETLAKPRVGKYTQPDLAKIIALQPAAVLLESTADPRFKARLHALRIAYQEFDFASFQNYFHELRALNTALGLQAEAGIQDLEKLWQARLPRLDKKIAIVIWQNPLIVAGQDTFLSAYFASLGCANIVQNSLRYPEVTPEFLAQADIVVDLSGASSWAYDGILDSAAVLTLEQDIYLRLSPRLLQARQAAWRQLSARDWTAADKVRRLFEYRLLRLLMALLVGAGLALSGLLYQAMLLNPLAEPYLLGVSAGAAVGALAGLLLNILPFVPAIGGASCALVLVYLFARKKNKIENSGLILSGVMLNAFCGALIMLAVFFAGSKVNSLMFWLMGDLGLSDWTQAGLLAVALLAVAVFACWQSPKIELLSVGDEQAESLGVETGALKTVLLFLVSALTALTVASVGIIGFVGLIIPHLVKMLCGERLGLNIFLVMLGGAGFLFLSDCLARSILPDAALPVGVLAALIGAPFFVIVYKKSV</sequence>
<keyword evidence="3" id="KW-0813">Transport</keyword>
<dbReference type="InterPro" id="IPR054828">
    <property type="entry name" value="Vit_B12_bind_prot"/>
</dbReference>